<proteinExistence type="inferred from homology"/>
<evidence type="ECO:0000256" key="2">
    <source>
        <dbReference type="ARBA" id="ARBA00006706"/>
    </source>
</evidence>
<evidence type="ECO:0000256" key="4">
    <source>
        <dbReference type="ARBA" id="ARBA00022723"/>
    </source>
</evidence>
<evidence type="ECO:0000256" key="5">
    <source>
        <dbReference type="ARBA" id="ARBA00022842"/>
    </source>
</evidence>
<dbReference type="EMBL" id="CP028901">
    <property type="protein sequence ID" value="AWB35564.1"/>
    <property type="molecule type" value="Genomic_DNA"/>
</dbReference>
<dbReference type="PROSITE" id="PS00444">
    <property type="entry name" value="POLYPRENYL_SYNTHASE_2"/>
    <property type="match status" value="1"/>
</dbReference>
<dbReference type="SFLD" id="SFLDG01017">
    <property type="entry name" value="Polyprenyl_Transferase_Like"/>
    <property type="match status" value="1"/>
</dbReference>
<keyword evidence="3 7" id="KW-0808">Transferase</keyword>
<evidence type="ECO:0000256" key="3">
    <source>
        <dbReference type="ARBA" id="ARBA00022679"/>
    </source>
</evidence>
<dbReference type="GO" id="GO:0004659">
    <property type="term" value="F:prenyltransferase activity"/>
    <property type="evidence" value="ECO:0007669"/>
    <property type="project" value="InterPro"/>
</dbReference>
<dbReference type="NCBIfam" id="NF045485">
    <property type="entry name" value="FPPsyn"/>
    <property type="match status" value="1"/>
</dbReference>
<dbReference type="AlphaFoldDB" id="A0A2R4XP36"/>
<dbReference type="SFLD" id="SFLDS00005">
    <property type="entry name" value="Isoprenoid_Synthase_Type_I"/>
    <property type="match status" value="1"/>
</dbReference>
<dbReference type="Pfam" id="PF00348">
    <property type="entry name" value="polyprenyl_synt"/>
    <property type="match status" value="1"/>
</dbReference>
<keyword evidence="10" id="KW-1185">Reference proteome</keyword>
<dbReference type="GO" id="GO:0046872">
    <property type="term" value="F:metal ion binding"/>
    <property type="evidence" value="ECO:0007669"/>
    <property type="project" value="UniProtKB-KW"/>
</dbReference>
<evidence type="ECO:0000256" key="7">
    <source>
        <dbReference type="RuleBase" id="RU004466"/>
    </source>
</evidence>
<accession>A0A2R4XP36</accession>
<dbReference type="GO" id="GO:0005737">
    <property type="term" value="C:cytoplasm"/>
    <property type="evidence" value="ECO:0007669"/>
    <property type="project" value="UniProtKB-ARBA"/>
</dbReference>
<gene>
    <name evidence="9" type="ORF">DBV39_01460</name>
</gene>
<evidence type="ECO:0000313" key="9">
    <source>
        <dbReference type="EMBL" id="AWB35564.1"/>
    </source>
</evidence>
<dbReference type="Proteomes" id="UP000244571">
    <property type="component" value="Chromosome"/>
</dbReference>
<dbReference type="GO" id="GO:0016114">
    <property type="term" value="P:terpenoid biosynthetic process"/>
    <property type="evidence" value="ECO:0007669"/>
    <property type="project" value="UniProtKB-ARBA"/>
</dbReference>
<comment type="cofactor">
    <cofactor evidence="1">
        <name>Mg(2+)</name>
        <dbReference type="ChEBI" id="CHEBI:18420"/>
    </cofactor>
</comment>
<keyword evidence="6" id="KW-0414">Isoprene biosynthesis</keyword>
<organism evidence="9 10">
    <name type="scientific">Orrella marina</name>
    <dbReference type="NCBI Taxonomy" id="2163011"/>
    <lineage>
        <taxon>Bacteria</taxon>
        <taxon>Pseudomonadati</taxon>
        <taxon>Pseudomonadota</taxon>
        <taxon>Betaproteobacteria</taxon>
        <taxon>Burkholderiales</taxon>
        <taxon>Alcaligenaceae</taxon>
        <taxon>Orrella</taxon>
    </lineage>
</organism>
<dbReference type="SUPFAM" id="SSF48576">
    <property type="entry name" value="Terpenoid synthases"/>
    <property type="match status" value="1"/>
</dbReference>
<dbReference type="PROSITE" id="PS00723">
    <property type="entry name" value="POLYPRENYL_SYNTHASE_1"/>
    <property type="match status" value="1"/>
</dbReference>
<evidence type="ECO:0000256" key="6">
    <source>
        <dbReference type="ARBA" id="ARBA00023229"/>
    </source>
</evidence>
<evidence type="ECO:0000256" key="1">
    <source>
        <dbReference type="ARBA" id="ARBA00001946"/>
    </source>
</evidence>
<dbReference type="InterPro" id="IPR008949">
    <property type="entry name" value="Isoprenoid_synthase_dom_sf"/>
</dbReference>
<dbReference type="InterPro" id="IPR053378">
    <property type="entry name" value="Prenyl_diphosphate_synthase"/>
</dbReference>
<dbReference type="Gene3D" id="1.10.600.10">
    <property type="entry name" value="Farnesyl Diphosphate Synthase"/>
    <property type="match status" value="1"/>
</dbReference>
<dbReference type="PANTHER" id="PTHR43281">
    <property type="entry name" value="FARNESYL DIPHOSPHATE SYNTHASE"/>
    <property type="match status" value="1"/>
</dbReference>
<dbReference type="InterPro" id="IPR033749">
    <property type="entry name" value="Polyprenyl_synt_CS"/>
</dbReference>
<keyword evidence="4" id="KW-0479">Metal-binding</keyword>
<keyword evidence="5" id="KW-0460">Magnesium</keyword>
<evidence type="ECO:0000313" key="10">
    <source>
        <dbReference type="Proteomes" id="UP000244571"/>
    </source>
</evidence>
<dbReference type="OrthoDB" id="9805316at2"/>
<sequence>MDTQHERANLVGESGAGNGGGSTHALEDTHHCTPYRVPEAQAAWLEESVLRVERALERLLPEPTGPLIQLNEAIRWASLGSGKRIRALLVYASAHACCATSDPATDEAIDRCAAAVELVHAYSLIHDDLPCMDDDDVRRGKPATHIQFGEATALLAGDAMQPMAYEWLAGMPIAPGLVVQAVQTMAVASGVAGMAGGQAIDLASSGITLTEKELEQMHSLKTGALLEASVMLGAVVTGSSSVNRQSLRRYASAVGLAFQVIDDVLDATADSATLGKTAGKDSADQKATYVSLLGVERARAYAFELNERAQHALQSLGSSARYLKAIANLVVQRSY</sequence>
<comment type="similarity">
    <text evidence="2 7">Belongs to the FPP/GGPP synthase family.</text>
</comment>
<protein>
    <submittedName>
        <fullName evidence="9">Geranyl transferase</fullName>
    </submittedName>
</protein>
<dbReference type="PANTHER" id="PTHR43281:SF1">
    <property type="entry name" value="FARNESYL DIPHOSPHATE SYNTHASE"/>
    <property type="match status" value="1"/>
</dbReference>
<name>A0A2R4XP36_9BURK</name>
<feature type="region of interest" description="Disordered" evidence="8">
    <location>
        <begin position="1"/>
        <end position="28"/>
    </location>
</feature>
<evidence type="ECO:0000256" key="8">
    <source>
        <dbReference type="SAM" id="MobiDB-lite"/>
    </source>
</evidence>
<dbReference type="KEGG" id="boz:DBV39_01460"/>
<reference evidence="9 10" key="1">
    <citation type="submission" date="2018-04" db="EMBL/GenBank/DDBJ databases">
        <title>Bordetella sp. HZ20 isolated from seawater.</title>
        <authorList>
            <person name="Sun C."/>
        </authorList>
    </citation>
    <scope>NUCLEOTIDE SEQUENCE [LARGE SCALE GENOMIC DNA]</scope>
    <source>
        <strain evidence="9 10">HZ20</strain>
    </source>
</reference>
<dbReference type="FunFam" id="1.10.600.10:FF:000001">
    <property type="entry name" value="Geranylgeranyl diphosphate synthase"/>
    <property type="match status" value="1"/>
</dbReference>
<dbReference type="CDD" id="cd00685">
    <property type="entry name" value="Trans_IPPS_HT"/>
    <property type="match status" value="1"/>
</dbReference>
<dbReference type="InterPro" id="IPR000092">
    <property type="entry name" value="Polyprenyl_synt"/>
</dbReference>